<dbReference type="GO" id="GO:0016787">
    <property type="term" value="F:hydrolase activity"/>
    <property type="evidence" value="ECO:0007669"/>
    <property type="project" value="UniProtKB-KW"/>
</dbReference>
<dbReference type="GeneID" id="63838296"/>
<keyword evidence="4 9" id="KW-0863">Zinc-finger</keyword>
<feature type="domain" description="RING-type" evidence="10">
    <location>
        <begin position="396"/>
        <end position="443"/>
    </location>
</feature>
<dbReference type="InterPro" id="IPR027417">
    <property type="entry name" value="P-loop_NTPase"/>
</dbReference>
<dbReference type="InterPro" id="IPR038718">
    <property type="entry name" value="SNF2-like_sf"/>
</dbReference>
<dbReference type="AlphaFoldDB" id="A0A9P5CU69"/>
<keyword evidence="14" id="KW-1185">Reference proteome</keyword>
<organism evidence="13 14">
    <name type="scientific">Cryphonectria parasitica (strain ATCC 38755 / EP155)</name>
    <dbReference type="NCBI Taxonomy" id="660469"/>
    <lineage>
        <taxon>Eukaryota</taxon>
        <taxon>Fungi</taxon>
        <taxon>Dikarya</taxon>
        <taxon>Ascomycota</taxon>
        <taxon>Pezizomycotina</taxon>
        <taxon>Sordariomycetes</taxon>
        <taxon>Sordariomycetidae</taxon>
        <taxon>Diaporthales</taxon>
        <taxon>Cryphonectriaceae</taxon>
        <taxon>Cryphonectria-Endothia species complex</taxon>
        <taxon>Cryphonectria</taxon>
    </lineage>
</organism>
<dbReference type="InterPro" id="IPR013083">
    <property type="entry name" value="Znf_RING/FYVE/PHD"/>
</dbReference>
<dbReference type="SUPFAM" id="SSF57850">
    <property type="entry name" value="RING/U-box"/>
    <property type="match status" value="1"/>
</dbReference>
<evidence type="ECO:0000313" key="13">
    <source>
        <dbReference type="EMBL" id="KAF3771093.1"/>
    </source>
</evidence>
<keyword evidence="8" id="KW-0067">ATP-binding</keyword>
<dbReference type="SMART" id="SM00487">
    <property type="entry name" value="DEXDc"/>
    <property type="match status" value="1"/>
</dbReference>
<keyword evidence="6" id="KW-0347">Helicase</keyword>
<comment type="similarity">
    <text evidence="1">Belongs to the SNF2/RAD54 helicase family.</text>
</comment>
<evidence type="ECO:0000256" key="6">
    <source>
        <dbReference type="ARBA" id="ARBA00022806"/>
    </source>
</evidence>
<dbReference type="SUPFAM" id="SSF52540">
    <property type="entry name" value="P-loop containing nucleoside triphosphate hydrolases"/>
    <property type="match status" value="2"/>
</dbReference>
<dbReference type="GO" id="GO:0000724">
    <property type="term" value="P:double-strand break repair via homologous recombination"/>
    <property type="evidence" value="ECO:0007669"/>
    <property type="project" value="TreeGrafter"/>
</dbReference>
<keyword evidence="5" id="KW-0378">Hydrolase</keyword>
<dbReference type="SMART" id="SM00490">
    <property type="entry name" value="HELICc"/>
    <property type="match status" value="1"/>
</dbReference>
<proteinExistence type="inferred from homology"/>
<dbReference type="InterPro" id="IPR049730">
    <property type="entry name" value="SNF2/RAD54-like_C"/>
</dbReference>
<evidence type="ECO:0000256" key="2">
    <source>
        <dbReference type="ARBA" id="ARBA00022723"/>
    </source>
</evidence>
<accession>A0A9P5CU69</accession>
<evidence type="ECO:0000256" key="8">
    <source>
        <dbReference type="ARBA" id="ARBA00022840"/>
    </source>
</evidence>
<feature type="domain" description="Helicase C-terminal" evidence="12">
    <location>
        <begin position="497"/>
        <end position="663"/>
    </location>
</feature>
<sequence length="668" mass="75805">MDANGDELQQAHRELQQDVRNLLVLPPINIPREQRVQTPRQMRCQLMEHQKVCLSWLMRQEEDRNKRGGLLADGMGLGKTIQALALIVARPSSDGARKTTLIVAPLALLRQWQSEIETKIKPQYQLKTIVFHGGIKGTTSVDEVLDHDIVLCTYGKLTAEYKARFELNKLKGVAILHPQSLFYRVILDEAHNIKNKSTKASLAAAAIQSEYRLCMTGTPFMNRAAEIYPLIRFLRIAPYDRWERFSEEIDRPIQKWDGDRGAAALRKLQAVIRSITIRRTKESRLDGQPIIRLPPRREEDAHTQFDPDQAAFYHALECQQRLKFNKYLKAGTVLKNYIYVLVLLLRLRQACDHPHLIKNHGTPEGTSLGADEMLALALKLKPDVVARIKAQEQFECPICDAVPENAVIISPCGHSICPECFALGMSVRETQDDGGRQMEMKCPEPGCRVLVTGTNVVMHNFFNYLSLGQLRNDAFRNAEAMHRYRRRLRKEWVSSAKIDKIMSLLADIRRHQPREKTLIFSLWTSFLDLLEVPIQDVGFGYTRYDGSMRPDTRDAAVKNFMENPDVEVMLVSLTAGNAGLNLTAASQVIISEPFWNPFTEEQAIDRAHRIGQMRRVTVHRVLIAGTVEDRILALQSKKKALVNAALSEEGASYTGRLSIEELQSLFGV</sequence>
<evidence type="ECO:0000313" key="14">
    <source>
        <dbReference type="Proteomes" id="UP000803844"/>
    </source>
</evidence>
<dbReference type="InterPro" id="IPR014001">
    <property type="entry name" value="Helicase_ATP-bd"/>
</dbReference>
<keyword evidence="2" id="KW-0479">Metal-binding</keyword>
<dbReference type="InterPro" id="IPR018957">
    <property type="entry name" value="Znf_C3HC4_RING-type"/>
</dbReference>
<feature type="domain" description="Helicase ATP-binding" evidence="11">
    <location>
        <begin position="60"/>
        <end position="237"/>
    </location>
</feature>
<dbReference type="PANTHER" id="PTHR45626">
    <property type="entry name" value="TRANSCRIPTION TERMINATION FACTOR 2-RELATED"/>
    <property type="match status" value="1"/>
</dbReference>
<dbReference type="GO" id="GO:0008270">
    <property type="term" value="F:zinc ion binding"/>
    <property type="evidence" value="ECO:0007669"/>
    <property type="project" value="UniProtKB-KW"/>
</dbReference>
<dbReference type="Pfam" id="PF00176">
    <property type="entry name" value="SNF2-rel_dom"/>
    <property type="match status" value="1"/>
</dbReference>
<dbReference type="PROSITE" id="PS51194">
    <property type="entry name" value="HELICASE_CTER"/>
    <property type="match status" value="1"/>
</dbReference>
<dbReference type="GO" id="GO:0005737">
    <property type="term" value="C:cytoplasm"/>
    <property type="evidence" value="ECO:0007669"/>
    <property type="project" value="TreeGrafter"/>
</dbReference>
<evidence type="ECO:0000259" key="10">
    <source>
        <dbReference type="PROSITE" id="PS50089"/>
    </source>
</evidence>
<dbReference type="PROSITE" id="PS50089">
    <property type="entry name" value="ZF_RING_2"/>
    <property type="match status" value="1"/>
</dbReference>
<keyword evidence="7" id="KW-0862">Zinc</keyword>
<dbReference type="Proteomes" id="UP000803844">
    <property type="component" value="Unassembled WGS sequence"/>
</dbReference>
<dbReference type="InterPro" id="IPR050628">
    <property type="entry name" value="SNF2_RAD54_helicase_TF"/>
</dbReference>
<keyword evidence="3" id="KW-0547">Nucleotide-binding</keyword>
<reference evidence="13" key="1">
    <citation type="journal article" date="2020" name="Phytopathology">
        <title>Genome sequence of the chestnut blight fungus Cryphonectria parasitica EP155: A fundamental resource for an archetypical invasive plant pathogen.</title>
        <authorList>
            <person name="Crouch J.A."/>
            <person name="Dawe A."/>
            <person name="Aerts A."/>
            <person name="Barry K."/>
            <person name="Churchill A.C.L."/>
            <person name="Grimwood J."/>
            <person name="Hillman B."/>
            <person name="Milgroom M.G."/>
            <person name="Pangilinan J."/>
            <person name="Smith M."/>
            <person name="Salamov A."/>
            <person name="Schmutz J."/>
            <person name="Yadav J."/>
            <person name="Grigoriev I.V."/>
            <person name="Nuss D."/>
        </authorList>
    </citation>
    <scope>NUCLEOTIDE SEQUENCE</scope>
    <source>
        <strain evidence="13">EP155</strain>
    </source>
</reference>
<comment type="caution">
    <text evidence="13">The sequence shown here is derived from an EMBL/GenBank/DDBJ whole genome shotgun (WGS) entry which is preliminary data.</text>
</comment>
<dbReference type="InterPro" id="IPR001841">
    <property type="entry name" value="Znf_RING"/>
</dbReference>
<evidence type="ECO:0000259" key="12">
    <source>
        <dbReference type="PROSITE" id="PS51194"/>
    </source>
</evidence>
<evidence type="ECO:0000256" key="5">
    <source>
        <dbReference type="ARBA" id="ARBA00022801"/>
    </source>
</evidence>
<evidence type="ECO:0000256" key="1">
    <source>
        <dbReference type="ARBA" id="ARBA00007025"/>
    </source>
</evidence>
<dbReference type="CDD" id="cd18793">
    <property type="entry name" value="SF2_C_SNF"/>
    <property type="match status" value="1"/>
</dbReference>
<dbReference type="GO" id="GO:0004386">
    <property type="term" value="F:helicase activity"/>
    <property type="evidence" value="ECO:0007669"/>
    <property type="project" value="UniProtKB-KW"/>
</dbReference>
<dbReference type="CDD" id="cd18008">
    <property type="entry name" value="DEXDc_SHPRH-like"/>
    <property type="match status" value="1"/>
</dbReference>
<gene>
    <name evidence="13" type="ORF">M406DRAFT_336613</name>
</gene>
<dbReference type="InterPro" id="IPR000330">
    <property type="entry name" value="SNF2_N"/>
</dbReference>
<dbReference type="Gene3D" id="3.40.50.300">
    <property type="entry name" value="P-loop containing nucleotide triphosphate hydrolases"/>
    <property type="match status" value="1"/>
</dbReference>
<dbReference type="OrthoDB" id="423559at2759"/>
<dbReference type="Pfam" id="PF00271">
    <property type="entry name" value="Helicase_C"/>
    <property type="match status" value="1"/>
</dbReference>
<dbReference type="Pfam" id="PF00097">
    <property type="entry name" value="zf-C3HC4"/>
    <property type="match status" value="1"/>
</dbReference>
<evidence type="ECO:0000256" key="3">
    <source>
        <dbReference type="ARBA" id="ARBA00022741"/>
    </source>
</evidence>
<dbReference type="PROSITE" id="PS51192">
    <property type="entry name" value="HELICASE_ATP_BIND_1"/>
    <property type="match status" value="1"/>
</dbReference>
<dbReference type="GO" id="GO:0005634">
    <property type="term" value="C:nucleus"/>
    <property type="evidence" value="ECO:0007669"/>
    <property type="project" value="TreeGrafter"/>
</dbReference>
<dbReference type="GO" id="GO:0005524">
    <property type="term" value="F:ATP binding"/>
    <property type="evidence" value="ECO:0007669"/>
    <property type="project" value="UniProtKB-KW"/>
</dbReference>
<dbReference type="EMBL" id="MU032344">
    <property type="protein sequence ID" value="KAF3771093.1"/>
    <property type="molecule type" value="Genomic_DNA"/>
</dbReference>
<dbReference type="Gene3D" id="3.40.50.10810">
    <property type="entry name" value="Tandem AAA-ATPase domain"/>
    <property type="match status" value="1"/>
</dbReference>
<dbReference type="RefSeq" id="XP_040782054.1">
    <property type="nucleotide sequence ID" value="XM_040921167.1"/>
</dbReference>
<evidence type="ECO:0000256" key="4">
    <source>
        <dbReference type="ARBA" id="ARBA00022771"/>
    </source>
</evidence>
<evidence type="ECO:0000259" key="11">
    <source>
        <dbReference type="PROSITE" id="PS51192"/>
    </source>
</evidence>
<evidence type="ECO:0000256" key="7">
    <source>
        <dbReference type="ARBA" id="ARBA00022833"/>
    </source>
</evidence>
<protein>
    <submittedName>
        <fullName evidence="13">Uncharacterized protein</fullName>
    </submittedName>
</protein>
<dbReference type="GO" id="GO:0008094">
    <property type="term" value="F:ATP-dependent activity, acting on DNA"/>
    <property type="evidence" value="ECO:0007669"/>
    <property type="project" value="TreeGrafter"/>
</dbReference>
<name>A0A9P5CU69_CRYP1</name>
<evidence type="ECO:0000256" key="9">
    <source>
        <dbReference type="PROSITE-ProRule" id="PRU00175"/>
    </source>
</evidence>
<dbReference type="PANTHER" id="PTHR45626:SF16">
    <property type="entry name" value="ATP-DEPENDENT HELICASE ULS1"/>
    <property type="match status" value="1"/>
</dbReference>
<dbReference type="Gene3D" id="3.30.40.10">
    <property type="entry name" value="Zinc/RING finger domain, C3HC4 (zinc finger)"/>
    <property type="match status" value="1"/>
</dbReference>
<dbReference type="InterPro" id="IPR001650">
    <property type="entry name" value="Helicase_C-like"/>
</dbReference>